<keyword evidence="2" id="KW-1185">Reference proteome</keyword>
<reference evidence="1 2" key="1">
    <citation type="submission" date="2020-01" db="EMBL/GenBank/DDBJ databases">
        <title>Microvirga sp. nov., an arsenate reduction bacterium isolated from Tibet hotspring sediments.</title>
        <authorList>
            <person name="Yuan C.-G."/>
        </authorList>
    </citation>
    <scope>NUCLEOTIDE SEQUENCE [LARGE SCALE GENOMIC DNA]</scope>
    <source>
        <strain evidence="1 2">SYSU G3D203</strain>
    </source>
</reference>
<dbReference type="Proteomes" id="UP000818323">
    <property type="component" value="Unassembled WGS sequence"/>
</dbReference>
<gene>
    <name evidence="1" type="ORF">GR303_00370</name>
</gene>
<dbReference type="InterPro" id="IPR018511">
    <property type="entry name" value="Hemolysin-typ_Ca-bd_CS"/>
</dbReference>
<evidence type="ECO:0000313" key="2">
    <source>
        <dbReference type="Proteomes" id="UP000818323"/>
    </source>
</evidence>
<evidence type="ECO:0008006" key="3">
    <source>
        <dbReference type="Google" id="ProtNLM"/>
    </source>
</evidence>
<evidence type="ECO:0000313" key="1">
    <source>
        <dbReference type="EMBL" id="NBJ22811.1"/>
    </source>
</evidence>
<dbReference type="RefSeq" id="WP_161723259.1">
    <property type="nucleotide sequence ID" value="NZ_JAAAXI010000007.1"/>
</dbReference>
<proteinExistence type="predicted"/>
<dbReference type="Gene3D" id="2.150.10.10">
    <property type="entry name" value="Serralysin-like metalloprotease, C-terminal"/>
    <property type="match status" value="1"/>
</dbReference>
<name>A0ABW9YT56_9HYPH</name>
<protein>
    <recommendedName>
        <fullName evidence="3">Peptidase M10 serralysin C-terminal domain-containing protein</fullName>
    </recommendedName>
</protein>
<dbReference type="EMBL" id="JAAAXJ010000001">
    <property type="protein sequence ID" value="NBJ22811.1"/>
    <property type="molecule type" value="Genomic_DNA"/>
</dbReference>
<organism evidence="1 2">
    <name type="scientific">Microvirga arsenatis</name>
    <dbReference type="NCBI Taxonomy" id="2692265"/>
    <lineage>
        <taxon>Bacteria</taxon>
        <taxon>Pseudomonadati</taxon>
        <taxon>Pseudomonadota</taxon>
        <taxon>Alphaproteobacteria</taxon>
        <taxon>Hyphomicrobiales</taxon>
        <taxon>Methylobacteriaceae</taxon>
        <taxon>Microvirga</taxon>
    </lineage>
</organism>
<dbReference type="Pfam" id="PF00353">
    <property type="entry name" value="HemolysinCabind"/>
    <property type="match status" value="1"/>
</dbReference>
<accession>A0ABW9YT56</accession>
<sequence length="254" mass="27396">MATLTWNGSWGFKLSDLDLSNLFYADDYIRTSTRFSAYYYDIGYRDEFRGYGFTYDVYGVPTGGVVTGYASIVSGRKVASLDGGSVPVTSLVNAASTFSTSDDRGIFRSVLSGNDRITGGGYNDRLEGFAGRDVLYGRQGADKLYGGLDADTFTFKSIRDSTVSSSGRDTIQDFSFSQGDRIDLRAIDANATAAGNQAFRFIGKAAFQDRAGELRSEKYGSGYLVSGDVDGDGGADFSVYLKGVASVSKSYFML</sequence>
<dbReference type="PRINTS" id="PR00313">
    <property type="entry name" value="CABNDNGRPT"/>
</dbReference>
<dbReference type="PROSITE" id="PS00330">
    <property type="entry name" value="HEMOLYSIN_CALCIUM"/>
    <property type="match status" value="1"/>
</dbReference>
<comment type="caution">
    <text evidence="1">The sequence shown here is derived from an EMBL/GenBank/DDBJ whole genome shotgun (WGS) entry which is preliminary data.</text>
</comment>
<dbReference type="SUPFAM" id="SSF51120">
    <property type="entry name" value="beta-Roll"/>
    <property type="match status" value="1"/>
</dbReference>
<dbReference type="InterPro" id="IPR011049">
    <property type="entry name" value="Serralysin-like_metalloprot_C"/>
</dbReference>
<dbReference type="InterPro" id="IPR001343">
    <property type="entry name" value="Hemolysn_Ca-bd"/>
</dbReference>